<evidence type="ECO:0000256" key="2">
    <source>
        <dbReference type="SAM" id="Phobius"/>
    </source>
</evidence>
<reference evidence="4" key="1">
    <citation type="submission" date="2016-10" db="EMBL/GenBank/DDBJ databases">
        <authorList>
            <person name="Benchimol M."/>
            <person name="Almeida L.G."/>
            <person name="Vasconcelos A.T."/>
            <person name="Perreira-Neves A."/>
            <person name="Rosa I.A."/>
            <person name="Tasca T."/>
            <person name="Bogo M.R."/>
            <person name="de Souza W."/>
        </authorList>
    </citation>
    <scope>NUCLEOTIDE SEQUENCE [LARGE SCALE GENOMIC DNA]</scope>
    <source>
        <strain evidence="4">K</strain>
    </source>
</reference>
<dbReference type="InterPro" id="IPR001173">
    <property type="entry name" value="Glyco_trans_2-like"/>
</dbReference>
<dbReference type="OrthoDB" id="206708at2759"/>
<dbReference type="Proteomes" id="UP000179807">
    <property type="component" value="Unassembled WGS sequence"/>
</dbReference>
<dbReference type="AlphaFoldDB" id="A0A1J4KR48"/>
<dbReference type="VEuPathDB" id="TrichDB:TRFO_43261"/>
<dbReference type="EMBL" id="MLAK01000478">
    <property type="protein sequence ID" value="OHT13761.1"/>
    <property type="molecule type" value="Genomic_DNA"/>
</dbReference>
<organism evidence="4 5">
    <name type="scientific">Tritrichomonas foetus</name>
    <dbReference type="NCBI Taxonomy" id="1144522"/>
    <lineage>
        <taxon>Eukaryota</taxon>
        <taxon>Metamonada</taxon>
        <taxon>Parabasalia</taxon>
        <taxon>Tritrichomonadida</taxon>
        <taxon>Tritrichomonadidae</taxon>
        <taxon>Tritrichomonas</taxon>
    </lineage>
</organism>
<dbReference type="RefSeq" id="XP_068366897.1">
    <property type="nucleotide sequence ID" value="XM_068514709.1"/>
</dbReference>
<proteinExistence type="predicted"/>
<protein>
    <recommendedName>
        <fullName evidence="3">Glycosyltransferase 2-like domain-containing protein</fullName>
    </recommendedName>
</protein>
<feature type="transmembrane region" description="Helical" evidence="2">
    <location>
        <begin position="25"/>
        <end position="45"/>
    </location>
</feature>
<dbReference type="PANTHER" id="PTHR22916">
    <property type="entry name" value="GLYCOSYLTRANSFERASE"/>
    <property type="match status" value="1"/>
</dbReference>
<evidence type="ECO:0000256" key="1">
    <source>
        <dbReference type="ARBA" id="ARBA00003301"/>
    </source>
</evidence>
<accession>A0A1J4KR48</accession>
<dbReference type="Gene3D" id="3.90.550.10">
    <property type="entry name" value="Spore Coat Polysaccharide Biosynthesis Protein SpsA, Chain A"/>
    <property type="match status" value="1"/>
</dbReference>
<keyword evidence="2" id="KW-1133">Transmembrane helix</keyword>
<keyword evidence="2" id="KW-0812">Transmembrane</keyword>
<dbReference type="CDD" id="cd00761">
    <property type="entry name" value="Glyco_tranf_GTA_type"/>
    <property type="match status" value="1"/>
</dbReference>
<keyword evidence="2" id="KW-0472">Membrane</keyword>
<evidence type="ECO:0000313" key="5">
    <source>
        <dbReference type="Proteomes" id="UP000179807"/>
    </source>
</evidence>
<dbReference type="PANTHER" id="PTHR22916:SF3">
    <property type="entry name" value="UDP-GLCNAC:BETAGAL BETA-1,3-N-ACETYLGLUCOSAMINYLTRANSFERASE-LIKE PROTEIN 1"/>
    <property type="match status" value="1"/>
</dbReference>
<dbReference type="GeneID" id="94849413"/>
<evidence type="ECO:0000259" key="3">
    <source>
        <dbReference type="Pfam" id="PF00535"/>
    </source>
</evidence>
<dbReference type="GO" id="GO:0016758">
    <property type="term" value="F:hexosyltransferase activity"/>
    <property type="evidence" value="ECO:0007669"/>
    <property type="project" value="UniProtKB-ARBA"/>
</dbReference>
<comment type="function">
    <text evidence="1">Dolichyl-phosphate beta-glucosyltransferase involved in the glycosylation of glycoproteins through the synthesis of dolichyl beta-D-glucosyl phosphate which serves as a sugar donor for transfer of three glucose residues to the Man-9-GlcNAc-2-PP-dolichol precursor to N-glycans.</text>
</comment>
<dbReference type="SUPFAM" id="SSF53448">
    <property type="entry name" value="Nucleotide-diphospho-sugar transferases"/>
    <property type="match status" value="1"/>
</dbReference>
<evidence type="ECO:0000313" key="4">
    <source>
        <dbReference type="EMBL" id="OHT13761.1"/>
    </source>
</evidence>
<dbReference type="Pfam" id="PF00535">
    <property type="entry name" value="Glycos_transf_2"/>
    <property type="match status" value="1"/>
</dbReference>
<comment type="caution">
    <text evidence="4">The sequence shown here is derived from an EMBL/GenBank/DDBJ whole genome shotgun (WGS) entry which is preliminary data.</text>
</comment>
<feature type="domain" description="Glycosyltransferase 2-like" evidence="3">
    <location>
        <begin position="87"/>
        <end position="207"/>
    </location>
</feature>
<dbReference type="InterPro" id="IPR029044">
    <property type="entry name" value="Nucleotide-diphossugar_trans"/>
</dbReference>
<name>A0A1J4KR48_9EUKA</name>
<keyword evidence="5" id="KW-1185">Reference proteome</keyword>
<gene>
    <name evidence="4" type="ORF">TRFO_43261</name>
</gene>
<sequence>MQNGTNSLENEHRQYKYILNRYKLLIWKHMNIYTVLSALFFIFYFTRYRHCIRRIPIYFEEVLCYYFFQVRDFNLPVYRSKYNISVSVIIPVFNKGRYLYRSIPSVINQTLKKIETVIVDDCSSDNTTKIAGYFMKKHKNIRYYRIPNNTGTYNCRIVAVKKSHGEYILSLDPDDTLYYITAEKDYDTAISTGSDIVEHQMVRSYPSGKIGKFSWKSPKFSVADSHIMRTEFLLGRLNWNLPRKIVRREVFLQAIDLVGEKYQHMKLTYGEDKLMMGGIYLVARKMVVLYYVGYYYYVDLPDSSKNLYNRQSRNYQVYTVINGRLKEMYNVTVMKNDP</sequence>